<dbReference type="Proteomes" id="UP000831880">
    <property type="component" value="Chromosome"/>
</dbReference>
<organism evidence="2 3">
    <name type="scientific">Halobacillus shinanisalinarum</name>
    <dbReference type="NCBI Taxonomy" id="2932258"/>
    <lineage>
        <taxon>Bacteria</taxon>
        <taxon>Bacillati</taxon>
        <taxon>Bacillota</taxon>
        <taxon>Bacilli</taxon>
        <taxon>Bacillales</taxon>
        <taxon>Bacillaceae</taxon>
        <taxon>Halobacillus</taxon>
    </lineage>
</organism>
<keyword evidence="3" id="KW-1185">Reference proteome</keyword>
<sequence>MLSQTLAKFIRNTSYDDLPEEVVDFTKMCILDWAGSAIAGKDKAPIEKIANLIEEMGAIHNPPLLMERQRQHCKLPW</sequence>
<name>A0ABY4H358_9BACI</name>
<dbReference type="RefSeq" id="WP_244754743.1">
    <property type="nucleotide sequence ID" value="NZ_CP095074.1"/>
</dbReference>
<evidence type="ECO:0000259" key="1">
    <source>
        <dbReference type="Pfam" id="PF03972"/>
    </source>
</evidence>
<dbReference type="InterPro" id="IPR045336">
    <property type="entry name" value="MmgE_PrpD_N"/>
</dbReference>
<dbReference type="InterPro" id="IPR042183">
    <property type="entry name" value="MmgE/PrpD_sf_1"/>
</dbReference>
<dbReference type="Pfam" id="PF03972">
    <property type="entry name" value="MmgE_PrpD_N"/>
    <property type="match status" value="1"/>
</dbReference>
<accession>A0ABY4H358</accession>
<evidence type="ECO:0000313" key="2">
    <source>
        <dbReference type="EMBL" id="UOQ94887.1"/>
    </source>
</evidence>
<feature type="domain" description="MmgE/PrpD N-terminal" evidence="1">
    <location>
        <begin position="4"/>
        <end position="66"/>
    </location>
</feature>
<dbReference type="Gene3D" id="1.10.4100.10">
    <property type="entry name" value="2-methylcitrate dehydratase PrpD"/>
    <property type="match status" value="1"/>
</dbReference>
<gene>
    <name evidence="2" type="ORF">MUO14_08160</name>
</gene>
<dbReference type="EMBL" id="CP095074">
    <property type="protein sequence ID" value="UOQ94887.1"/>
    <property type="molecule type" value="Genomic_DNA"/>
</dbReference>
<evidence type="ECO:0000313" key="3">
    <source>
        <dbReference type="Proteomes" id="UP000831880"/>
    </source>
</evidence>
<proteinExistence type="predicted"/>
<dbReference type="InterPro" id="IPR036148">
    <property type="entry name" value="MmgE/PrpD_sf"/>
</dbReference>
<dbReference type="SUPFAM" id="SSF103378">
    <property type="entry name" value="2-methylcitrate dehydratase PrpD"/>
    <property type="match status" value="1"/>
</dbReference>
<protein>
    <submittedName>
        <fullName evidence="2">MmgE/PrpD family protein</fullName>
    </submittedName>
</protein>
<reference evidence="2 3" key="1">
    <citation type="submission" date="2022-04" db="EMBL/GenBank/DDBJ databases">
        <title>Halobacillus sp. isolated from saltern.</title>
        <authorList>
            <person name="Won M."/>
            <person name="Lee C.-M."/>
            <person name="Woen H.-Y."/>
            <person name="Kwon S.-W."/>
        </authorList>
    </citation>
    <scope>NUCLEOTIDE SEQUENCE [LARGE SCALE GENOMIC DNA]</scope>
    <source>
        <strain evidence="2 3">SSTM10-2</strain>
    </source>
</reference>